<dbReference type="Proteomes" id="UP000193218">
    <property type="component" value="Unassembled WGS sequence"/>
</dbReference>
<accession>A0A1Y1UMC0</accession>
<feature type="region of interest" description="Disordered" evidence="1">
    <location>
        <begin position="298"/>
        <end position="345"/>
    </location>
</feature>
<sequence length="496" mass="54884">MRNYLKMLFKSSPESKSQTRPSRGGPLPPGVCLSPIGTTPQLQNSELEAIASRLRAHLSAEHESCDRTDETMARLLDALDDRLRVEQVTQYDPSSQNRQEVDGKGKQVETGQLAGASQACNGCLDTAQRLLQSRKGDQSSNEDLISRIIDLLKAQKAELVDIKLYSSDVELPTLATLRDIYLKAESGLRKLSSSRKNSESTDKLEGFVQVLSEGPDYLIDIALIEAIIRYVEVVDLSCGVEIRSELDRAIADHGSPQSFGQAAEMIVTLSSTLNSKVGNEAPTEDALRAITTLTRQLQRRVAPSTFNSRAHTPRTPSVVSDPNPASPADSRQSATSHSSSSDPDVRIYQNLDANELEARFGTGHIPTVRPKPNVPATPRRASQESDPSGESEPEVWEYRGNLLTRSALDLVMRQERLAFADSSGQYAGEISWDDLRNAWIPAWAEKLRPEDLADGEVPNTNPAEFVQKKEDAWANKIGWRDGQMYYHEEPKFTLRD</sequence>
<evidence type="ECO:0000256" key="1">
    <source>
        <dbReference type="SAM" id="MobiDB-lite"/>
    </source>
</evidence>
<organism evidence="2 3">
    <name type="scientific">Kockovaella imperatae</name>
    <dbReference type="NCBI Taxonomy" id="4999"/>
    <lineage>
        <taxon>Eukaryota</taxon>
        <taxon>Fungi</taxon>
        <taxon>Dikarya</taxon>
        <taxon>Basidiomycota</taxon>
        <taxon>Agaricomycotina</taxon>
        <taxon>Tremellomycetes</taxon>
        <taxon>Tremellales</taxon>
        <taxon>Cuniculitremaceae</taxon>
        <taxon>Kockovaella</taxon>
    </lineage>
</organism>
<dbReference type="InParanoid" id="A0A1Y1UMC0"/>
<feature type="compositionally biased region" description="Low complexity" evidence="1">
    <location>
        <begin position="330"/>
        <end position="341"/>
    </location>
</feature>
<dbReference type="OrthoDB" id="2575502at2759"/>
<dbReference type="EMBL" id="NBSH01000004">
    <property type="protein sequence ID" value="ORX38667.1"/>
    <property type="molecule type" value="Genomic_DNA"/>
</dbReference>
<feature type="region of interest" description="Disordered" evidence="1">
    <location>
        <begin position="359"/>
        <end position="394"/>
    </location>
</feature>
<dbReference type="GeneID" id="33554427"/>
<gene>
    <name evidence="2" type="ORF">BD324DRAFT_375833</name>
</gene>
<protein>
    <submittedName>
        <fullName evidence="2">Uncharacterized protein</fullName>
    </submittedName>
</protein>
<proteinExistence type="predicted"/>
<dbReference type="RefSeq" id="XP_021872589.1">
    <property type="nucleotide sequence ID" value="XM_022012619.1"/>
</dbReference>
<keyword evidence="3" id="KW-1185">Reference proteome</keyword>
<feature type="compositionally biased region" description="Polar residues" evidence="1">
    <location>
        <begin position="304"/>
        <end position="320"/>
    </location>
</feature>
<evidence type="ECO:0000313" key="3">
    <source>
        <dbReference type="Proteomes" id="UP000193218"/>
    </source>
</evidence>
<feature type="compositionally biased region" description="Polar residues" evidence="1">
    <location>
        <begin position="12"/>
        <end position="21"/>
    </location>
</feature>
<evidence type="ECO:0000313" key="2">
    <source>
        <dbReference type="EMBL" id="ORX38667.1"/>
    </source>
</evidence>
<feature type="region of interest" description="Disordered" evidence="1">
    <location>
        <begin position="89"/>
        <end position="110"/>
    </location>
</feature>
<name>A0A1Y1UMC0_9TREE</name>
<reference evidence="2 3" key="1">
    <citation type="submission" date="2017-03" db="EMBL/GenBank/DDBJ databases">
        <title>Widespread Adenine N6-methylation of Active Genes in Fungi.</title>
        <authorList>
            <consortium name="DOE Joint Genome Institute"/>
            <person name="Mondo S.J."/>
            <person name="Dannebaum R.O."/>
            <person name="Kuo R.C."/>
            <person name="Louie K.B."/>
            <person name="Bewick A.J."/>
            <person name="Labutti K."/>
            <person name="Haridas S."/>
            <person name="Kuo A."/>
            <person name="Salamov A."/>
            <person name="Ahrendt S.R."/>
            <person name="Lau R."/>
            <person name="Bowen B.P."/>
            <person name="Lipzen A."/>
            <person name="Sullivan W."/>
            <person name="Andreopoulos W.B."/>
            <person name="Clum A."/>
            <person name="Lindquist E."/>
            <person name="Daum C."/>
            <person name="Northen T.R."/>
            <person name="Ramamoorthy G."/>
            <person name="Schmitz R.J."/>
            <person name="Gryganskyi A."/>
            <person name="Culley D."/>
            <person name="Magnuson J."/>
            <person name="James T.Y."/>
            <person name="O'Malley M.A."/>
            <person name="Stajich J.E."/>
            <person name="Spatafora J.W."/>
            <person name="Visel A."/>
            <person name="Grigoriev I.V."/>
        </authorList>
    </citation>
    <scope>NUCLEOTIDE SEQUENCE [LARGE SCALE GENOMIC DNA]</scope>
    <source>
        <strain evidence="2 3">NRRL Y-17943</strain>
    </source>
</reference>
<comment type="caution">
    <text evidence="2">The sequence shown here is derived from an EMBL/GenBank/DDBJ whole genome shotgun (WGS) entry which is preliminary data.</text>
</comment>
<dbReference type="AlphaFoldDB" id="A0A1Y1UMC0"/>
<feature type="compositionally biased region" description="Polar residues" evidence="1">
    <location>
        <begin position="89"/>
        <end position="98"/>
    </location>
</feature>
<feature type="region of interest" description="Disordered" evidence="1">
    <location>
        <begin position="9"/>
        <end position="30"/>
    </location>
</feature>